<dbReference type="STRING" id="1028.SAMN05661096_00524"/>
<dbReference type="EMBL" id="FXAW01000001">
    <property type="protein sequence ID" value="SMG12602.1"/>
    <property type="molecule type" value="Genomic_DNA"/>
</dbReference>
<dbReference type="OrthoDB" id="6078026at2"/>
<dbReference type="Proteomes" id="UP000193804">
    <property type="component" value="Unassembled WGS sequence"/>
</dbReference>
<dbReference type="RefSeq" id="WP_085515525.1">
    <property type="nucleotide sequence ID" value="NZ_FXAW01000001.1"/>
</dbReference>
<gene>
    <name evidence="1" type="ORF">SAMN05661096_00524</name>
</gene>
<keyword evidence="2" id="KW-1185">Reference proteome</keyword>
<name>A0A1X7ID50_9BACT</name>
<evidence type="ECO:0000313" key="1">
    <source>
        <dbReference type="EMBL" id="SMG12602.1"/>
    </source>
</evidence>
<proteinExistence type="predicted"/>
<sequence>MRNHRNIIIQLIITSALFLITGCASSTSIIASWNDSDIKNENYSNVLVTAMIDDINVQKSLEDELAEELNDRKVRANKSLNIFPPALDDDNMRSKEELLAAIEENGFDGIITVALYNYCSTNR</sequence>
<dbReference type="AlphaFoldDB" id="A0A1X7ID50"/>
<dbReference type="PROSITE" id="PS51257">
    <property type="entry name" value="PROKAR_LIPOPROTEIN"/>
    <property type="match status" value="1"/>
</dbReference>
<reference evidence="2" key="1">
    <citation type="submission" date="2017-04" db="EMBL/GenBank/DDBJ databases">
        <authorList>
            <person name="Varghese N."/>
            <person name="Submissions S."/>
        </authorList>
    </citation>
    <scope>NUCLEOTIDE SEQUENCE [LARGE SCALE GENOMIC DNA]</scope>
    <source>
        <strain evidence="2">DSM 4125</strain>
    </source>
</reference>
<organism evidence="1 2">
    <name type="scientific">Marivirga sericea</name>
    <dbReference type="NCBI Taxonomy" id="1028"/>
    <lineage>
        <taxon>Bacteria</taxon>
        <taxon>Pseudomonadati</taxon>
        <taxon>Bacteroidota</taxon>
        <taxon>Cytophagia</taxon>
        <taxon>Cytophagales</taxon>
        <taxon>Marivirgaceae</taxon>
        <taxon>Marivirga</taxon>
    </lineage>
</organism>
<protein>
    <submittedName>
        <fullName evidence="1">Uncharacterized protein</fullName>
    </submittedName>
</protein>
<evidence type="ECO:0000313" key="2">
    <source>
        <dbReference type="Proteomes" id="UP000193804"/>
    </source>
</evidence>
<accession>A0A1X7ID50</accession>